<reference evidence="1 2" key="1">
    <citation type="submission" date="2019-03" db="EMBL/GenBank/DDBJ databases">
        <title>Draft genome sequences of novel Actinobacteria.</title>
        <authorList>
            <person name="Sahin N."/>
            <person name="Ay H."/>
            <person name="Saygin H."/>
        </authorList>
    </citation>
    <scope>NUCLEOTIDE SEQUENCE [LARGE SCALE GENOMIC DNA]</scope>
    <source>
        <strain evidence="1 2">DSM 41900</strain>
    </source>
</reference>
<protein>
    <submittedName>
        <fullName evidence="1">Uncharacterized protein</fullName>
    </submittedName>
</protein>
<sequence length="196" mass="21801">MSTTVVRRPAHANAVVLAHGYTGRDVARIASFAVRQARSELFDSGQQYDVAWSAIAEALWNCTEPPDAKTLYRAGIRAIHDEGRSLARGRGVWQKDAPIKRFDTYWRTVERQPREEHPVVERIAAIQVYDGLPDIHQWTLWALTVADDEDGAAARSWASLPAHFIDGCGKPAELRKACGFHRIDRRAISCGVGDAP</sequence>
<dbReference type="Proteomes" id="UP000295345">
    <property type="component" value="Unassembled WGS sequence"/>
</dbReference>
<dbReference type="AlphaFoldDB" id="A0A4R4TIC5"/>
<dbReference type="RefSeq" id="WP_132817043.1">
    <property type="nucleotide sequence ID" value="NZ_SMKI01000052.1"/>
</dbReference>
<dbReference type="EMBL" id="SMKI01000052">
    <property type="protein sequence ID" value="TDC77501.1"/>
    <property type="molecule type" value="Genomic_DNA"/>
</dbReference>
<dbReference type="OrthoDB" id="3481861at2"/>
<evidence type="ECO:0000313" key="2">
    <source>
        <dbReference type="Proteomes" id="UP000295345"/>
    </source>
</evidence>
<accession>A0A4R4TIC5</accession>
<organism evidence="1 2">
    <name type="scientific">Streptomyces hainanensis</name>
    <dbReference type="NCBI Taxonomy" id="402648"/>
    <lineage>
        <taxon>Bacteria</taxon>
        <taxon>Bacillati</taxon>
        <taxon>Actinomycetota</taxon>
        <taxon>Actinomycetes</taxon>
        <taxon>Kitasatosporales</taxon>
        <taxon>Streptomycetaceae</taxon>
        <taxon>Streptomyces</taxon>
    </lineage>
</organism>
<gene>
    <name evidence="1" type="ORF">E1283_07125</name>
</gene>
<evidence type="ECO:0000313" key="1">
    <source>
        <dbReference type="EMBL" id="TDC77501.1"/>
    </source>
</evidence>
<comment type="caution">
    <text evidence="1">The sequence shown here is derived from an EMBL/GenBank/DDBJ whole genome shotgun (WGS) entry which is preliminary data.</text>
</comment>
<keyword evidence="2" id="KW-1185">Reference proteome</keyword>
<name>A0A4R4TIC5_9ACTN</name>
<proteinExistence type="predicted"/>